<keyword evidence="2" id="KW-1185">Reference proteome</keyword>
<sequence length="133" mass="13772">MDGDEVLKAIDAEFGEGHDTVFVVWPVDPDQTVLGFHSDGDFGEPVFIITEFLGDECDGSHGMGFECALSGRDCGGLAPVPRQQLVEGVGGVLCNACKHIGHASYSDTADYLTGSAELLAIAAERAALDGGAA</sequence>
<comment type="caution">
    <text evidence="1">The sequence shown here is derived from an EMBL/GenBank/DDBJ whole genome shotgun (WGS) entry which is preliminary data.</text>
</comment>
<gene>
    <name evidence="1" type="ORF">MES4922_10298</name>
</gene>
<dbReference type="Proteomes" id="UP001152604">
    <property type="component" value="Unassembled WGS sequence"/>
</dbReference>
<evidence type="ECO:0000313" key="2">
    <source>
        <dbReference type="Proteomes" id="UP001152604"/>
    </source>
</evidence>
<protein>
    <submittedName>
        <fullName evidence="1">Uncharacterized protein</fullName>
    </submittedName>
</protein>
<dbReference type="EMBL" id="CAKXZS010000001">
    <property type="protein sequence ID" value="CAH2394385.1"/>
    <property type="molecule type" value="Genomic_DNA"/>
</dbReference>
<reference evidence="1" key="1">
    <citation type="submission" date="2022-03" db="EMBL/GenBank/DDBJ databases">
        <authorList>
            <person name="Brunel B."/>
        </authorList>
    </citation>
    <scope>NUCLEOTIDE SEQUENCE</scope>
    <source>
        <strain evidence="1">STM4922sample</strain>
    </source>
</reference>
<proteinExistence type="predicted"/>
<name>A0ABM9DCX1_9HYPH</name>
<accession>A0ABM9DCX1</accession>
<evidence type="ECO:0000313" key="1">
    <source>
        <dbReference type="EMBL" id="CAH2394385.1"/>
    </source>
</evidence>
<organism evidence="1 2">
    <name type="scientific">Mesorhizobium ventifaucium</name>
    <dbReference type="NCBI Taxonomy" id="666020"/>
    <lineage>
        <taxon>Bacteria</taxon>
        <taxon>Pseudomonadati</taxon>
        <taxon>Pseudomonadota</taxon>
        <taxon>Alphaproteobacteria</taxon>
        <taxon>Hyphomicrobiales</taxon>
        <taxon>Phyllobacteriaceae</taxon>
        <taxon>Mesorhizobium</taxon>
    </lineage>
</organism>